<name>A0ABX6NE41_9BACT</name>
<evidence type="ECO:0008006" key="4">
    <source>
        <dbReference type="Google" id="ProtNLM"/>
    </source>
</evidence>
<reference evidence="2 3" key="1">
    <citation type="submission" date="2019-04" db="EMBL/GenBank/DDBJ databases">
        <title>Isolation and culture of sulfate reducing bacteria from the cold seep of the South China Sea.</title>
        <authorList>
            <person name="Sun C."/>
            <person name="Liu R."/>
        </authorList>
    </citation>
    <scope>NUCLEOTIDE SEQUENCE [LARGE SCALE GENOMIC DNA]</scope>
    <source>
        <strain evidence="2 3">CS1</strain>
    </source>
</reference>
<feature type="transmembrane region" description="Helical" evidence="1">
    <location>
        <begin position="12"/>
        <end position="35"/>
    </location>
</feature>
<keyword evidence="1" id="KW-1133">Transmembrane helix</keyword>
<evidence type="ECO:0000256" key="1">
    <source>
        <dbReference type="SAM" id="Phobius"/>
    </source>
</evidence>
<dbReference type="EMBL" id="CP039543">
    <property type="protein sequence ID" value="QJT08869.1"/>
    <property type="molecule type" value="Genomic_DNA"/>
</dbReference>
<accession>A0ABX6NE41</accession>
<feature type="transmembrane region" description="Helical" evidence="1">
    <location>
        <begin position="47"/>
        <end position="67"/>
    </location>
</feature>
<protein>
    <recommendedName>
        <fullName evidence="4">Zinc ribbon domain-containing protein</fullName>
    </recommendedName>
</protein>
<dbReference type="Proteomes" id="UP000503251">
    <property type="component" value="Chromosome"/>
</dbReference>
<organism evidence="2 3">
    <name type="scientific">Oceanidesulfovibrio marinus</name>
    <dbReference type="NCBI Taxonomy" id="370038"/>
    <lineage>
        <taxon>Bacteria</taxon>
        <taxon>Pseudomonadati</taxon>
        <taxon>Thermodesulfobacteriota</taxon>
        <taxon>Desulfovibrionia</taxon>
        <taxon>Desulfovibrionales</taxon>
        <taxon>Desulfovibrionaceae</taxon>
        <taxon>Oceanidesulfovibrio</taxon>
    </lineage>
</organism>
<keyword evidence="1" id="KW-0472">Membrane</keyword>
<dbReference type="RefSeq" id="WP_171267036.1">
    <property type="nucleotide sequence ID" value="NZ_CP039543.1"/>
</dbReference>
<keyword evidence="1" id="KW-0812">Transmembrane</keyword>
<evidence type="ECO:0000313" key="2">
    <source>
        <dbReference type="EMBL" id="QJT08869.1"/>
    </source>
</evidence>
<sequence length="133" mass="15325">MKRPVINLYKYLLTFLGLAFVYWGGKVIIVTKYYSKRYDLIMDHTNVRWPLGLALLAFGVFFLYRAYKESSKRNTSSTQLAETETICVACQTPCLIDDFEEMTCPHCGGELEPLAGFYERHPELLDEDTEPGH</sequence>
<evidence type="ECO:0000313" key="3">
    <source>
        <dbReference type="Proteomes" id="UP000503251"/>
    </source>
</evidence>
<proteinExistence type="predicted"/>
<gene>
    <name evidence="2" type="ORF">E8L03_07980</name>
</gene>
<keyword evidence="3" id="KW-1185">Reference proteome</keyword>